<protein>
    <recommendedName>
        <fullName evidence="1">Glycosyltransferase 2-like domain-containing protein</fullName>
    </recommendedName>
</protein>
<sequence length="617" mass="70483">MLALAGRLAGTRTGRLAAYSDERGELPSAAGRDAGPFARSEYEQWLLTHAAQPHELELQRSLSRLLPLRPVISVVMPVYETPRRYLIEAIESVLAQSYPYWTLCIADDNSPSPHIREILERYAAGDERIRVAFRLQNGHISEASNSAIAMATGEYIGLLDHDDLIAPDALFEVAHAVNVDPEIDMIYTDEDKLDENGKRQEPFFKPDWSPDSFLSKMYTSHFGIYRRSIVEKIGGFRPELNGSQDYDLVLRFTESSQRIHHIPRVLYSWRKHAESAAGSTDAKPYAYIAARKAIAEAMERRGEPGRVDPVPNCHGLYIPRYELRKPGKVSIVIPSRDKADILDHCLKSIFLKSTYHDFEVLIVDNGSKKKETDVVLRRWRKWDEQRFRVIERDEPFNFSRLINAGAAASDSPYLLFLNNDTEVITQEWIEMMLEQVQRKSIGAVGVKLLFPDNTLQHAGIVLGLGGAAGHVNYRMQRYELNHFGAVVTVNNYSAVTAACMMVRREAFEAVHGFDEDFSIAYNDVDFCLRLGARGLRNVYLPHVELYHHESLSRGSDLDRSRAERNLIEQEMLIKRWSIRERPDPYYNVNLALTAPYFKLAIVPDEREVFRDELLIRT</sequence>
<dbReference type="CDD" id="cd04184">
    <property type="entry name" value="GT2_RfbC_Mx_like"/>
    <property type="match status" value="1"/>
</dbReference>
<dbReference type="Gene3D" id="3.90.550.10">
    <property type="entry name" value="Spore Coat Polysaccharide Biosynthesis Protein SpsA, Chain A"/>
    <property type="match status" value="2"/>
</dbReference>
<feature type="domain" description="Glycosyltransferase 2-like" evidence="1">
    <location>
        <begin position="73"/>
        <end position="234"/>
    </location>
</feature>
<reference evidence="2 3" key="1">
    <citation type="journal article" date="2022" name="ISME Commun">
        <title>Vulcanimicrobium alpinus gen. nov. sp. nov., the first cultivated representative of the candidate phylum 'Eremiobacterota', is a metabolically versatile aerobic anoxygenic phototroph.</title>
        <authorList>
            <person name="Yabe S."/>
            <person name="Muto K."/>
            <person name="Abe K."/>
            <person name="Yokota A."/>
            <person name="Staudigel H."/>
            <person name="Tebo B.M."/>
        </authorList>
    </citation>
    <scope>NUCLEOTIDE SEQUENCE [LARGE SCALE GENOMIC DNA]</scope>
    <source>
        <strain evidence="2 3">WC8-2</strain>
    </source>
</reference>
<dbReference type="Proteomes" id="UP001317532">
    <property type="component" value="Chromosome"/>
</dbReference>
<dbReference type="KEGG" id="vab:WPS_29380"/>
<dbReference type="InterPro" id="IPR001173">
    <property type="entry name" value="Glyco_trans_2-like"/>
</dbReference>
<evidence type="ECO:0000313" key="3">
    <source>
        <dbReference type="Proteomes" id="UP001317532"/>
    </source>
</evidence>
<dbReference type="SUPFAM" id="SSF53448">
    <property type="entry name" value="Nucleotide-diphospho-sugar transferases"/>
    <property type="match status" value="2"/>
</dbReference>
<dbReference type="EMBL" id="AP025523">
    <property type="protein sequence ID" value="BDE07662.1"/>
    <property type="molecule type" value="Genomic_DNA"/>
</dbReference>
<dbReference type="AlphaFoldDB" id="A0AAN2CBE4"/>
<dbReference type="GO" id="GO:0016757">
    <property type="term" value="F:glycosyltransferase activity"/>
    <property type="evidence" value="ECO:0007669"/>
    <property type="project" value="UniProtKB-KW"/>
</dbReference>
<evidence type="ECO:0000313" key="2">
    <source>
        <dbReference type="EMBL" id="BDE07662.1"/>
    </source>
</evidence>
<feature type="domain" description="Glycosyltransferase 2-like" evidence="1">
    <location>
        <begin position="330"/>
        <end position="507"/>
    </location>
</feature>
<dbReference type="PANTHER" id="PTHR43179:SF7">
    <property type="entry name" value="RHAMNOSYLTRANSFERASE WBBL"/>
    <property type="match status" value="1"/>
</dbReference>
<dbReference type="CDD" id="cd04186">
    <property type="entry name" value="GT_2_like_c"/>
    <property type="match status" value="1"/>
</dbReference>
<dbReference type="Pfam" id="PF00535">
    <property type="entry name" value="Glycos_transf_2"/>
    <property type="match status" value="2"/>
</dbReference>
<keyword evidence="3" id="KW-1185">Reference proteome</keyword>
<evidence type="ECO:0000259" key="1">
    <source>
        <dbReference type="Pfam" id="PF00535"/>
    </source>
</evidence>
<accession>A0AAN2CBE4</accession>
<organism evidence="2 3">
    <name type="scientific">Vulcanimicrobium alpinum</name>
    <dbReference type="NCBI Taxonomy" id="3016050"/>
    <lineage>
        <taxon>Bacteria</taxon>
        <taxon>Bacillati</taxon>
        <taxon>Vulcanimicrobiota</taxon>
        <taxon>Vulcanimicrobiia</taxon>
        <taxon>Vulcanimicrobiales</taxon>
        <taxon>Vulcanimicrobiaceae</taxon>
        <taxon>Vulcanimicrobium</taxon>
    </lineage>
</organism>
<name>A0AAN2CBE4_UNVUL</name>
<dbReference type="PANTHER" id="PTHR43179">
    <property type="entry name" value="RHAMNOSYLTRANSFERASE WBBL"/>
    <property type="match status" value="1"/>
</dbReference>
<proteinExistence type="predicted"/>
<dbReference type="InterPro" id="IPR029044">
    <property type="entry name" value="Nucleotide-diphossugar_trans"/>
</dbReference>
<gene>
    <name evidence="2" type="ORF">WPS_29380</name>
</gene>